<dbReference type="RefSeq" id="WP_142276572.1">
    <property type="nucleotide sequence ID" value="NZ_JACKVH010000022.1"/>
</dbReference>
<dbReference type="AlphaFoldDB" id="A0AA42C2Q3"/>
<comment type="caution">
    <text evidence="1">The sequence shown here is derived from an EMBL/GenBank/DDBJ whole genome shotgun (WGS) entry which is preliminary data.</text>
</comment>
<evidence type="ECO:0000313" key="1">
    <source>
        <dbReference type="EMBL" id="MCV7381579.1"/>
    </source>
</evidence>
<dbReference type="Proteomes" id="UP001141650">
    <property type="component" value="Unassembled WGS sequence"/>
</dbReference>
<evidence type="ECO:0000313" key="2">
    <source>
        <dbReference type="Proteomes" id="UP001141650"/>
    </source>
</evidence>
<name>A0AA42C2Q3_9MYCO</name>
<reference evidence="1" key="1">
    <citation type="submission" date="2020-07" db="EMBL/GenBank/DDBJ databases">
        <authorList>
            <person name="Pettersson B.M.F."/>
            <person name="Behra P.R.K."/>
            <person name="Ramesh M."/>
            <person name="Das S."/>
            <person name="Dasgupta S."/>
            <person name="Kirsebom L.A."/>
        </authorList>
    </citation>
    <scope>NUCLEOTIDE SEQUENCE</scope>
    <source>
        <strain evidence="1">CCUG 55640</strain>
    </source>
</reference>
<accession>A0AA42C2Q3</accession>
<protein>
    <submittedName>
        <fullName evidence="1">Uncharacterized protein</fullName>
    </submittedName>
</protein>
<gene>
    <name evidence="1" type="ORF">H7K38_23400</name>
</gene>
<dbReference type="EMBL" id="JACKVH010000022">
    <property type="protein sequence ID" value="MCV7381579.1"/>
    <property type="molecule type" value="Genomic_DNA"/>
</dbReference>
<proteinExistence type="predicted"/>
<organism evidence="1 2">
    <name type="scientific">Mycobacterium alsense</name>
    <dbReference type="NCBI Taxonomy" id="324058"/>
    <lineage>
        <taxon>Bacteria</taxon>
        <taxon>Bacillati</taxon>
        <taxon>Actinomycetota</taxon>
        <taxon>Actinomycetes</taxon>
        <taxon>Mycobacteriales</taxon>
        <taxon>Mycobacteriaceae</taxon>
        <taxon>Mycobacterium</taxon>
    </lineage>
</organism>
<reference evidence="1" key="2">
    <citation type="journal article" date="2022" name="BMC Genomics">
        <title>Comparative genome analysis of mycobacteria focusing on tRNA and non-coding RNA.</title>
        <authorList>
            <person name="Behra P.R.K."/>
            <person name="Pettersson B.M.F."/>
            <person name="Ramesh M."/>
            <person name="Das S."/>
            <person name="Dasgupta S."/>
            <person name="Kirsebom L.A."/>
        </authorList>
    </citation>
    <scope>NUCLEOTIDE SEQUENCE</scope>
    <source>
        <strain evidence="1">CCUG 55640</strain>
    </source>
</reference>
<sequence>MAEAARISMYTIASHPQLPDNVRWWIVQWLAAYNEALAAWFMQNYGPAIFPVLGEITKGVHVLTEQHAAEEAARRHDEAFQRWEQELEDSGE</sequence>